<name>A0A0N0MB31_9HYPH</name>
<dbReference type="RefSeq" id="WP_054210628.1">
    <property type="nucleotide sequence ID" value="NZ_LGSZ01000050.1"/>
</dbReference>
<evidence type="ECO:0000313" key="1">
    <source>
        <dbReference type="EMBL" id="KPH79365.1"/>
    </source>
</evidence>
<proteinExistence type="predicted"/>
<dbReference type="PATRIC" id="fig|1526658.3.peg.1404"/>
<comment type="caution">
    <text evidence="1">The sequence shown here is derived from an EMBL/GenBank/DDBJ whole genome shotgun (WGS) entry which is preliminary data.</text>
</comment>
<dbReference type="EMBL" id="LGSZ01000050">
    <property type="protein sequence ID" value="KPH79365.1"/>
    <property type="molecule type" value="Genomic_DNA"/>
</dbReference>
<organism evidence="1 2">
    <name type="scientific">Bosea vaviloviae</name>
    <dbReference type="NCBI Taxonomy" id="1526658"/>
    <lineage>
        <taxon>Bacteria</taxon>
        <taxon>Pseudomonadati</taxon>
        <taxon>Pseudomonadota</taxon>
        <taxon>Alphaproteobacteria</taxon>
        <taxon>Hyphomicrobiales</taxon>
        <taxon>Boseaceae</taxon>
        <taxon>Bosea</taxon>
    </lineage>
</organism>
<reference evidence="1 2" key="1">
    <citation type="submission" date="2015-07" db="EMBL/GenBank/DDBJ databases">
        <title>Whole genome sequencing of Bosea vaviloviae isolated from cave pool.</title>
        <authorList>
            <person name="Tan N.E.H."/>
            <person name="Lee Y.P."/>
            <person name="Gan H.M."/>
            <person name="Barton H."/>
            <person name="Savka M.A."/>
        </authorList>
    </citation>
    <scope>NUCLEOTIDE SEQUENCE [LARGE SCALE GENOMIC DNA]</scope>
    <source>
        <strain evidence="1 2">SD260</strain>
    </source>
</reference>
<keyword evidence="2" id="KW-1185">Reference proteome</keyword>
<sequence>MPRALPARYPPHGAWPAMMRADLTAAFFDCRDTKELSVRVTSGDIPPPCGSIGKGRSKEPVWTIDYCRAFIARRYDLGATTREEVDDLADMV</sequence>
<dbReference type="OrthoDB" id="8451528at2"/>
<protein>
    <submittedName>
        <fullName evidence="1">Uncharacterized protein</fullName>
    </submittedName>
</protein>
<gene>
    <name evidence="1" type="ORF">AE618_18910</name>
</gene>
<accession>A0A0N0MB31</accession>
<dbReference type="Proteomes" id="UP000037822">
    <property type="component" value="Unassembled WGS sequence"/>
</dbReference>
<evidence type="ECO:0000313" key="2">
    <source>
        <dbReference type="Proteomes" id="UP000037822"/>
    </source>
</evidence>
<dbReference type="AlphaFoldDB" id="A0A0N0MB31"/>